<feature type="domain" description="Quercetin 2,3-dioxygenase C-terminal cupin" evidence="4">
    <location>
        <begin position="148"/>
        <end position="234"/>
    </location>
</feature>
<feature type="domain" description="Pirin N-terminal" evidence="3">
    <location>
        <begin position="13"/>
        <end position="120"/>
    </location>
</feature>
<dbReference type="RefSeq" id="WP_096429638.1">
    <property type="nucleotide sequence ID" value="NZ_AP018042.1"/>
</dbReference>
<reference evidence="6" key="2">
    <citation type="journal article" date="2020" name="Antonie Van Leeuwenhoek">
        <title>Labilibaculum antarcticum sp. nov., a novel facultative anaerobic, psychrotorelant bacterium isolated from marine sediment of Antarctica.</title>
        <authorList>
            <person name="Watanabe M."/>
            <person name="Kojima H."/>
            <person name="Fukui M."/>
        </authorList>
    </citation>
    <scope>NUCLEOTIDE SEQUENCE [LARGE SCALE GENOMIC DNA]</scope>
    <source>
        <strain evidence="6">SPP2</strain>
    </source>
</reference>
<sequence length="237" mass="26467">MKKVFHEAGTRGSSQLDWLNSKHSFSFADYYCPERIQFGALRVINDDVVKAGMGFGTHAHQNMEIISIPLKGALKHKDSAGHSELINVNDIQVMTAGKGIMHSEYNASETEDVHFLQVWIIPEKEGLEPSYDQKTFPDLNKDGELQLLVAPKSSQHNSLKINQNSYVYRAKITSGNTLEYQINGNANGVYLFILNGELTVDGEILRSRDGIGVNDVQSLEIKGIVDSEFLIFEVPMH</sequence>
<organism evidence="5 6">
    <name type="scientific">Labilibaculum antarcticum</name>
    <dbReference type="NCBI Taxonomy" id="1717717"/>
    <lineage>
        <taxon>Bacteria</taxon>
        <taxon>Pseudomonadati</taxon>
        <taxon>Bacteroidota</taxon>
        <taxon>Bacteroidia</taxon>
        <taxon>Marinilabiliales</taxon>
        <taxon>Marinifilaceae</taxon>
        <taxon>Labilibaculum</taxon>
    </lineage>
</organism>
<dbReference type="Proteomes" id="UP000218267">
    <property type="component" value="Chromosome"/>
</dbReference>
<protein>
    <recommendedName>
        <fullName evidence="7">Pirin family protein</fullName>
    </recommendedName>
</protein>
<evidence type="ECO:0000256" key="1">
    <source>
        <dbReference type="ARBA" id="ARBA00008416"/>
    </source>
</evidence>
<dbReference type="SUPFAM" id="SSF51182">
    <property type="entry name" value="RmlC-like cupins"/>
    <property type="match status" value="1"/>
</dbReference>
<dbReference type="Pfam" id="PF17954">
    <property type="entry name" value="Pirin_C_2"/>
    <property type="match status" value="1"/>
</dbReference>
<evidence type="ECO:0008006" key="7">
    <source>
        <dbReference type="Google" id="ProtNLM"/>
    </source>
</evidence>
<evidence type="ECO:0000256" key="2">
    <source>
        <dbReference type="RuleBase" id="RU003457"/>
    </source>
</evidence>
<dbReference type="InterPro" id="IPR014710">
    <property type="entry name" value="RmlC-like_jellyroll"/>
</dbReference>
<dbReference type="PANTHER" id="PTHR43212:SF3">
    <property type="entry name" value="QUERCETIN 2,3-DIOXYGENASE"/>
    <property type="match status" value="1"/>
</dbReference>
<dbReference type="InterPro" id="IPR041602">
    <property type="entry name" value="Quercetinase_C"/>
</dbReference>
<proteinExistence type="inferred from homology"/>
<dbReference type="EMBL" id="AP018042">
    <property type="protein sequence ID" value="BAX80796.1"/>
    <property type="molecule type" value="Genomic_DNA"/>
</dbReference>
<gene>
    <name evidence="5" type="ORF">ALGA_2474</name>
</gene>
<comment type="similarity">
    <text evidence="1 2">Belongs to the pirin family.</text>
</comment>
<accession>A0A1Y1CK81</accession>
<dbReference type="KEGG" id="mbas:ALGA_2474"/>
<dbReference type="Pfam" id="PF02678">
    <property type="entry name" value="Pirin"/>
    <property type="match status" value="1"/>
</dbReference>
<dbReference type="PANTHER" id="PTHR43212">
    <property type="entry name" value="QUERCETIN 2,3-DIOXYGENASE"/>
    <property type="match status" value="1"/>
</dbReference>
<dbReference type="CDD" id="cd02910">
    <property type="entry name" value="cupin_Yhhw_N"/>
    <property type="match status" value="1"/>
</dbReference>
<evidence type="ECO:0000259" key="3">
    <source>
        <dbReference type="Pfam" id="PF02678"/>
    </source>
</evidence>
<evidence type="ECO:0000313" key="5">
    <source>
        <dbReference type="EMBL" id="BAX80796.1"/>
    </source>
</evidence>
<dbReference type="InterPro" id="IPR003829">
    <property type="entry name" value="Pirin_N_dom"/>
</dbReference>
<keyword evidence="6" id="KW-1185">Reference proteome</keyword>
<evidence type="ECO:0000313" key="6">
    <source>
        <dbReference type="Proteomes" id="UP000218267"/>
    </source>
</evidence>
<dbReference type="InterPro" id="IPR011051">
    <property type="entry name" value="RmlC_Cupin_sf"/>
</dbReference>
<reference evidence="5 6" key="1">
    <citation type="journal article" date="2018" name="Mar. Genomics">
        <title>Complete genome sequence of Marinifilaceae bacterium strain SPP2, isolated from the Antarctic marine sediment.</title>
        <authorList>
            <person name="Watanabe M."/>
            <person name="Kojima H."/>
            <person name="Fukui M."/>
        </authorList>
    </citation>
    <scope>NUCLEOTIDE SEQUENCE [LARGE SCALE GENOMIC DNA]</scope>
    <source>
        <strain evidence="5 6">SPP2</strain>
    </source>
</reference>
<dbReference type="Gene3D" id="2.60.120.10">
    <property type="entry name" value="Jelly Rolls"/>
    <property type="match status" value="2"/>
</dbReference>
<dbReference type="InterPro" id="IPR012093">
    <property type="entry name" value="Pirin"/>
</dbReference>
<name>A0A1Y1CK81_9BACT</name>
<dbReference type="OrthoDB" id="321327at2"/>
<dbReference type="AlphaFoldDB" id="A0A1Y1CK81"/>
<evidence type="ECO:0000259" key="4">
    <source>
        <dbReference type="Pfam" id="PF17954"/>
    </source>
</evidence>